<accession>A0A921NV95</accession>
<dbReference type="PANTHER" id="PTHR43557:SF2">
    <property type="entry name" value="RIESKE DOMAIN-CONTAINING PROTEIN-RELATED"/>
    <property type="match status" value="1"/>
</dbReference>
<dbReference type="InterPro" id="IPR023753">
    <property type="entry name" value="FAD/NAD-binding_dom"/>
</dbReference>
<dbReference type="InterPro" id="IPR036188">
    <property type="entry name" value="FAD/NAD-bd_sf"/>
</dbReference>
<sequence>MRHVIVIGGGQAGASLVARLRGRGFDGRITLVCGETSPPYQRPPLSKAYLLGRLEKERLFLRPAAFYEENGIELRLGQMAERIEPAARRVRVGGDWLAYDALVLATGAAPRRLPEAMGGTLGGVHVLRDLEDVDGMRASFVEGRRALIVGGGYIGLEAAAAARMNGMTVTLVETAERILRRVAAPQTSDYFRALHERNGVDLREGAGLDRLETAQGAVSGGAVAAARLSDGARIEVDLALVGIGVSARDALARSAGIETGPAPSGGIVVDALGRSSAPGVWAAGDCTLLPHEGEMIRLESVQNAIDQAEAVADNIMGADTPYVPRPWFWSDQYDVKLQIAGLGTNADRIVVREGAAPAQRSHWYFRGKRLIAVDAMNDARGYMIGKRLIEADRSPDPDLVADPGVDLKALLAS</sequence>
<reference evidence="7" key="1">
    <citation type="submission" date="2013-03" db="EMBL/GenBank/DDBJ databases">
        <title>Genome Sequence of the Profundibacterium mesophilum strain KAUST100406-0324T from Red Sea, a novel genus in the family Rhodobacteraceae.</title>
        <authorList>
            <person name="Essack M."/>
            <person name="Alam I."/>
            <person name="Lafi F."/>
            <person name="Alawi W."/>
            <person name="Kamanu F."/>
            <person name="Al-Suwailem A."/>
            <person name="Lee O.O."/>
            <person name="Xu Y."/>
            <person name="Bajic V."/>
            <person name="Qian P.-Y."/>
            <person name="Archer J."/>
        </authorList>
    </citation>
    <scope>NUCLEOTIDE SEQUENCE</scope>
    <source>
        <strain evidence="7">KAUST100406-0324</strain>
    </source>
</reference>
<evidence type="ECO:0000256" key="1">
    <source>
        <dbReference type="ARBA" id="ARBA00001974"/>
    </source>
</evidence>
<dbReference type="SUPFAM" id="SSF51905">
    <property type="entry name" value="FAD/NAD(P)-binding domain"/>
    <property type="match status" value="2"/>
</dbReference>
<proteinExistence type="predicted"/>
<evidence type="ECO:0000256" key="3">
    <source>
        <dbReference type="ARBA" id="ARBA00022827"/>
    </source>
</evidence>
<comment type="caution">
    <text evidence="7">The sequence shown here is derived from an EMBL/GenBank/DDBJ whole genome shotgun (WGS) entry which is preliminary data.</text>
</comment>
<dbReference type="SUPFAM" id="SSF55424">
    <property type="entry name" value="FAD/NAD-linked reductases, dimerisation (C-terminal) domain"/>
    <property type="match status" value="1"/>
</dbReference>
<dbReference type="RefSeq" id="WP_159963823.1">
    <property type="nucleotide sequence ID" value="NZ_APKE01000005.1"/>
</dbReference>
<dbReference type="GO" id="GO:0005737">
    <property type="term" value="C:cytoplasm"/>
    <property type="evidence" value="ECO:0007669"/>
    <property type="project" value="TreeGrafter"/>
</dbReference>
<evidence type="ECO:0000259" key="5">
    <source>
        <dbReference type="Pfam" id="PF07992"/>
    </source>
</evidence>
<dbReference type="GO" id="GO:0016651">
    <property type="term" value="F:oxidoreductase activity, acting on NAD(P)H"/>
    <property type="evidence" value="ECO:0007669"/>
    <property type="project" value="TreeGrafter"/>
</dbReference>
<dbReference type="Proteomes" id="UP000698242">
    <property type="component" value="Unassembled WGS sequence"/>
</dbReference>
<dbReference type="InterPro" id="IPR028202">
    <property type="entry name" value="Reductase_C"/>
</dbReference>
<dbReference type="EC" id="1.18.1.3" evidence="7"/>
<dbReference type="InterPro" id="IPR016156">
    <property type="entry name" value="FAD/NAD-linked_Rdtase_dimer_sf"/>
</dbReference>
<evidence type="ECO:0000256" key="2">
    <source>
        <dbReference type="ARBA" id="ARBA00022630"/>
    </source>
</evidence>
<dbReference type="OrthoDB" id="7809559at2"/>
<protein>
    <submittedName>
        <fullName evidence="7">Ferredoxin--NAD+ reductase</fullName>
        <ecNumber evidence="7">1.18.1.3</ecNumber>
    </submittedName>
</protein>
<comment type="cofactor">
    <cofactor evidence="1">
        <name>FAD</name>
        <dbReference type="ChEBI" id="CHEBI:57692"/>
    </cofactor>
</comment>
<feature type="domain" description="Reductase C-terminal" evidence="6">
    <location>
        <begin position="327"/>
        <end position="411"/>
    </location>
</feature>
<dbReference type="Gene3D" id="3.30.390.30">
    <property type="match status" value="1"/>
</dbReference>
<dbReference type="PRINTS" id="PR00411">
    <property type="entry name" value="PNDRDTASEI"/>
</dbReference>
<gene>
    <name evidence="7" type="ORF">PMES_00361</name>
</gene>
<dbReference type="EMBL" id="APKE01000005">
    <property type="protein sequence ID" value="KAF0677314.1"/>
    <property type="molecule type" value="Genomic_DNA"/>
</dbReference>
<dbReference type="Pfam" id="PF07992">
    <property type="entry name" value="Pyr_redox_2"/>
    <property type="match status" value="1"/>
</dbReference>
<organism evidence="7 8">
    <name type="scientific">Profundibacterium mesophilum KAUST100406-0324</name>
    <dbReference type="NCBI Taxonomy" id="1037889"/>
    <lineage>
        <taxon>Bacteria</taxon>
        <taxon>Pseudomonadati</taxon>
        <taxon>Pseudomonadota</taxon>
        <taxon>Alphaproteobacteria</taxon>
        <taxon>Rhodobacterales</taxon>
        <taxon>Roseobacteraceae</taxon>
        <taxon>Profundibacterium</taxon>
    </lineage>
</organism>
<evidence type="ECO:0000259" key="6">
    <source>
        <dbReference type="Pfam" id="PF14759"/>
    </source>
</evidence>
<dbReference type="GO" id="GO:0008860">
    <property type="term" value="F:ferredoxin-NAD+ reductase activity"/>
    <property type="evidence" value="ECO:0007669"/>
    <property type="project" value="UniProtKB-EC"/>
</dbReference>
<dbReference type="Gene3D" id="3.50.50.60">
    <property type="entry name" value="FAD/NAD(P)-binding domain"/>
    <property type="match status" value="2"/>
</dbReference>
<evidence type="ECO:0000313" key="7">
    <source>
        <dbReference type="EMBL" id="KAF0677314.1"/>
    </source>
</evidence>
<dbReference type="PRINTS" id="PR00368">
    <property type="entry name" value="FADPNR"/>
</dbReference>
<keyword evidence="8" id="KW-1185">Reference proteome</keyword>
<keyword evidence="3" id="KW-0274">FAD</keyword>
<dbReference type="InterPro" id="IPR050446">
    <property type="entry name" value="FAD-oxidoreductase/Apoptosis"/>
</dbReference>
<name>A0A921NV95_9RHOB</name>
<dbReference type="PANTHER" id="PTHR43557">
    <property type="entry name" value="APOPTOSIS-INDUCING FACTOR 1"/>
    <property type="match status" value="1"/>
</dbReference>
<keyword evidence="4 7" id="KW-0560">Oxidoreductase</keyword>
<feature type="domain" description="FAD/NAD(P)-binding" evidence="5">
    <location>
        <begin position="3"/>
        <end position="308"/>
    </location>
</feature>
<dbReference type="Pfam" id="PF14759">
    <property type="entry name" value="Reductase_C"/>
    <property type="match status" value="1"/>
</dbReference>
<keyword evidence="2" id="KW-0285">Flavoprotein</keyword>
<dbReference type="AlphaFoldDB" id="A0A921NV95"/>
<evidence type="ECO:0000313" key="8">
    <source>
        <dbReference type="Proteomes" id="UP000698242"/>
    </source>
</evidence>
<evidence type="ECO:0000256" key="4">
    <source>
        <dbReference type="ARBA" id="ARBA00023002"/>
    </source>
</evidence>